<evidence type="ECO:0000313" key="2">
    <source>
        <dbReference type="Proteomes" id="UP001165960"/>
    </source>
</evidence>
<dbReference type="Proteomes" id="UP001165960">
    <property type="component" value="Unassembled WGS sequence"/>
</dbReference>
<gene>
    <name evidence="1" type="ORF">DSO57_1008402</name>
</gene>
<accession>A0ACC2TVN1</accession>
<comment type="caution">
    <text evidence="1">The sequence shown here is derived from an EMBL/GenBank/DDBJ whole genome shotgun (WGS) entry which is preliminary data.</text>
</comment>
<organism evidence="1 2">
    <name type="scientific">Entomophthora muscae</name>
    <dbReference type="NCBI Taxonomy" id="34485"/>
    <lineage>
        <taxon>Eukaryota</taxon>
        <taxon>Fungi</taxon>
        <taxon>Fungi incertae sedis</taxon>
        <taxon>Zoopagomycota</taxon>
        <taxon>Entomophthoromycotina</taxon>
        <taxon>Entomophthoromycetes</taxon>
        <taxon>Entomophthorales</taxon>
        <taxon>Entomophthoraceae</taxon>
        <taxon>Entomophthora</taxon>
    </lineage>
</organism>
<proteinExistence type="predicted"/>
<evidence type="ECO:0000313" key="1">
    <source>
        <dbReference type="EMBL" id="KAJ9078272.1"/>
    </source>
</evidence>
<dbReference type="EMBL" id="QTSX02002155">
    <property type="protein sequence ID" value="KAJ9078272.1"/>
    <property type="molecule type" value="Genomic_DNA"/>
</dbReference>
<protein>
    <submittedName>
        <fullName evidence="1">Uncharacterized protein</fullName>
    </submittedName>
</protein>
<reference evidence="1" key="1">
    <citation type="submission" date="2022-04" db="EMBL/GenBank/DDBJ databases">
        <title>Genome of the entomopathogenic fungus Entomophthora muscae.</title>
        <authorList>
            <person name="Elya C."/>
            <person name="Lovett B.R."/>
            <person name="Lee E."/>
            <person name="Macias A.M."/>
            <person name="Hajek A.E."/>
            <person name="De Bivort B.L."/>
            <person name="Kasson M.T."/>
            <person name="De Fine Licht H.H."/>
            <person name="Stajich J.E."/>
        </authorList>
    </citation>
    <scope>NUCLEOTIDE SEQUENCE</scope>
    <source>
        <strain evidence="1">Berkeley</strain>
    </source>
</reference>
<name>A0ACC2TVN1_9FUNG</name>
<sequence>MESFSNLQHLYISNVVPDWMLPLSINSFPHLIRFYSKARQSDLFWTELVKAAPKLLYIHTDTIRSNILEFEKMKPMLQLMPYKTILDDNGDKNERSSFNRCLFN</sequence>
<keyword evidence="2" id="KW-1185">Reference proteome</keyword>